<accession>A0A1G7U3A9</accession>
<gene>
    <name evidence="1" type="ORF">SAMN05216218_1376</name>
</gene>
<organism evidence="1 2">
    <name type="scientific">Halorientalis regularis</name>
    <dbReference type="NCBI Taxonomy" id="660518"/>
    <lineage>
        <taxon>Archaea</taxon>
        <taxon>Methanobacteriati</taxon>
        <taxon>Methanobacteriota</taxon>
        <taxon>Stenosarchaea group</taxon>
        <taxon>Halobacteria</taxon>
        <taxon>Halobacteriales</taxon>
        <taxon>Haloarculaceae</taxon>
        <taxon>Halorientalis</taxon>
    </lineage>
</organism>
<dbReference type="EMBL" id="FNBK01000037">
    <property type="protein sequence ID" value="SDG42056.1"/>
    <property type="molecule type" value="Genomic_DNA"/>
</dbReference>
<evidence type="ECO:0000313" key="1">
    <source>
        <dbReference type="EMBL" id="SDG42056.1"/>
    </source>
</evidence>
<sequence>MWNSDQASLPAWIQDAYDDLAPHFEDPSDELSQERARELLVTESDAIDEPADADYALDRLIDRGWLYEVDDSLRKTD</sequence>
<protein>
    <submittedName>
        <fullName evidence="1">Uncharacterized protein</fullName>
    </submittedName>
</protein>
<name>A0A1G7U3A9_9EURY</name>
<dbReference type="AlphaFoldDB" id="A0A1G7U3A9"/>
<keyword evidence="2" id="KW-1185">Reference proteome</keyword>
<reference evidence="2" key="1">
    <citation type="submission" date="2016-10" db="EMBL/GenBank/DDBJ databases">
        <authorList>
            <person name="Varghese N."/>
            <person name="Submissions S."/>
        </authorList>
    </citation>
    <scope>NUCLEOTIDE SEQUENCE [LARGE SCALE GENOMIC DNA]</scope>
    <source>
        <strain evidence="2">IBRC-M 10760</strain>
    </source>
</reference>
<proteinExistence type="predicted"/>
<evidence type="ECO:0000313" key="2">
    <source>
        <dbReference type="Proteomes" id="UP000199076"/>
    </source>
</evidence>
<dbReference type="Proteomes" id="UP000199076">
    <property type="component" value="Unassembled WGS sequence"/>
</dbReference>